<dbReference type="Pfam" id="PF04545">
    <property type="entry name" value="Sigma70_r4"/>
    <property type="match status" value="1"/>
</dbReference>
<dbReference type="InterPro" id="IPR007627">
    <property type="entry name" value="RNA_pol_sigma70_r2"/>
</dbReference>
<evidence type="ECO:0000256" key="6">
    <source>
        <dbReference type="SAM" id="MobiDB-lite"/>
    </source>
</evidence>
<dbReference type="PANTHER" id="PTHR30603:SF60">
    <property type="entry name" value="RNA POLYMERASE SIGMA FACTOR RPOD"/>
    <property type="match status" value="1"/>
</dbReference>
<dbReference type="SUPFAM" id="SSF88659">
    <property type="entry name" value="Sigma3 and sigma4 domains of RNA polymerase sigma factors"/>
    <property type="match status" value="2"/>
</dbReference>
<dbReference type="AlphaFoldDB" id="A0AAJ5NKQ3"/>
<dbReference type="PRINTS" id="PR00046">
    <property type="entry name" value="SIGMA70FCT"/>
</dbReference>
<name>A0AAJ5NKQ3_9BACT</name>
<keyword evidence="5" id="KW-0804">Transcription</keyword>
<dbReference type="Pfam" id="PF04539">
    <property type="entry name" value="Sigma70_r3"/>
    <property type="match status" value="1"/>
</dbReference>
<dbReference type="SUPFAM" id="SSF88946">
    <property type="entry name" value="Sigma2 domain of RNA polymerase sigma factors"/>
    <property type="match status" value="1"/>
</dbReference>
<dbReference type="Pfam" id="PF04542">
    <property type="entry name" value="Sigma70_r2"/>
    <property type="match status" value="1"/>
</dbReference>
<dbReference type="InterPro" id="IPR000943">
    <property type="entry name" value="RNA_pol_sigma70"/>
</dbReference>
<feature type="compositionally biased region" description="Low complexity" evidence="6">
    <location>
        <begin position="168"/>
        <end position="177"/>
    </location>
</feature>
<reference evidence="8 9" key="1">
    <citation type="submission" date="2019-01" db="EMBL/GenBank/DDBJ databases">
        <authorList>
            <consortium name="Pathogen Informatics"/>
        </authorList>
    </citation>
    <scope>NUCLEOTIDE SEQUENCE [LARGE SCALE GENOMIC DNA]</scope>
    <source>
        <strain evidence="8 9">NCTC10125</strain>
    </source>
</reference>
<feature type="compositionally biased region" description="Low complexity" evidence="6">
    <location>
        <begin position="41"/>
        <end position="50"/>
    </location>
</feature>
<protein>
    <submittedName>
        <fullName evidence="8">RNA polymerase sigma factor</fullName>
    </submittedName>
</protein>
<evidence type="ECO:0000259" key="7">
    <source>
        <dbReference type="PROSITE" id="PS00716"/>
    </source>
</evidence>
<dbReference type="GO" id="GO:0003677">
    <property type="term" value="F:DNA binding"/>
    <property type="evidence" value="ECO:0007669"/>
    <property type="project" value="UniProtKB-KW"/>
</dbReference>
<dbReference type="InterPro" id="IPR014284">
    <property type="entry name" value="RNA_pol_sigma-70_dom"/>
</dbReference>
<dbReference type="InterPro" id="IPR013325">
    <property type="entry name" value="RNA_pol_sigma_r2"/>
</dbReference>
<keyword evidence="2" id="KW-0805">Transcription regulation</keyword>
<evidence type="ECO:0000313" key="8">
    <source>
        <dbReference type="EMBL" id="VEU61203.1"/>
    </source>
</evidence>
<dbReference type="Proteomes" id="UP000289629">
    <property type="component" value="Chromosome"/>
</dbReference>
<dbReference type="InterPro" id="IPR036388">
    <property type="entry name" value="WH-like_DNA-bd_sf"/>
</dbReference>
<dbReference type="InterPro" id="IPR050239">
    <property type="entry name" value="Sigma-70_RNA_pol_init_factors"/>
</dbReference>
<evidence type="ECO:0000256" key="3">
    <source>
        <dbReference type="ARBA" id="ARBA00023082"/>
    </source>
</evidence>
<feature type="domain" description="RNA polymerase sigma-70" evidence="7">
    <location>
        <begin position="648"/>
        <end position="674"/>
    </location>
</feature>
<dbReference type="KEGG" id="mds:MDIS_00270"/>
<dbReference type="InterPro" id="IPR007624">
    <property type="entry name" value="RNA_pol_sigma70_r3"/>
</dbReference>
<dbReference type="InterPro" id="IPR007630">
    <property type="entry name" value="RNA_pol_sigma70_r4"/>
</dbReference>
<comment type="similarity">
    <text evidence="1">Belongs to the sigma-70 factor family.</text>
</comment>
<evidence type="ECO:0000256" key="1">
    <source>
        <dbReference type="ARBA" id="ARBA00007788"/>
    </source>
</evidence>
<keyword evidence="3" id="KW-0731">Sigma factor</keyword>
<organism evidence="8 9">
    <name type="scientific">Mesomycoplasma dispar</name>
    <dbReference type="NCBI Taxonomy" id="86660"/>
    <lineage>
        <taxon>Bacteria</taxon>
        <taxon>Bacillati</taxon>
        <taxon>Mycoplasmatota</taxon>
        <taxon>Mycoplasmoidales</taxon>
        <taxon>Metamycoplasmataceae</taxon>
        <taxon>Mesomycoplasma</taxon>
    </lineage>
</organism>
<dbReference type="NCBIfam" id="NF004565">
    <property type="entry name" value="PRK05901.2-3"/>
    <property type="match status" value="1"/>
</dbReference>
<feature type="region of interest" description="Disordered" evidence="6">
    <location>
        <begin position="147"/>
        <end position="204"/>
    </location>
</feature>
<evidence type="ECO:0000313" key="9">
    <source>
        <dbReference type="Proteomes" id="UP000289629"/>
    </source>
</evidence>
<proteinExistence type="inferred from homology"/>
<feature type="region of interest" description="Disordered" evidence="6">
    <location>
        <begin position="35"/>
        <end position="54"/>
    </location>
</feature>
<evidence type="ECO:0000256" key="2">
    <source>
        <dbReference type="ARBA" id="ARBA00023015"/>
    </source>
</evidence>
<sequence>MKNGANLKSIKGNKTENSSNFLNFFSSENNEVDKKAKKKTISTAKTGSKSLNRDMKNKGKTVKLTNINKSLLKEKRKNSYEQIENFFNVIKTSKHQSDFLKSLEQFRAKTLAQLSKNFSSTNVIKKIGEKNTGSRTKTKPEIIENLEKTKQTEQVPNIEKIEKKTRKSTNSTKSNSSKIRKTTAKSKTTSSSIVKNKKPPKNTEFLSEKANFEENSLSVDANPQYNFIIKRLEETLEKKRKKNSKKTQNSTDSTVFLTHEEIHKYIEKLNLAIDEDELDEFFQILIKRKIIKDEVDKEDLENVTTTDFVKQIDKKSISKKTQTRQKKQKSEFDQDLADFEHQDFDDADDHDDSDLDFGHSVDDSLKIQDIDDLDYMTDDNSSEFRKPKIYSDDVYRNKLTDTNDMIKWYMRWIGKYGKLLSSEEEQELARKMEIKGRIGKKARDTLIKRNLRLVVNSAKRYKNRGLGFIDLISEGNLGIIKAVSKYDRTKGFKFSTYATWWIRQAITRAVADQARLIRIPVHMVETINKINKAERELQQERGLNPTAEEIAERLGSDFTPDKVRYIKKINVDPISLDKAIGKEEDSSFSDFIKDENVISPIDFAVREEKAKVLLEIIDTTLDYDEKDFIKRRYGVGTDENGVPYQAHTFDELAAMRRVTKERVRQIEAKILKKLRTPQRRFSIRDFN</sequence>
<dbReference type="GO" id="GO:0006352">
    <property type="term" value="P:DNA-templated transcription initiation"/>
    <property type="evidence" value="ECO:0007669"/>
    <property type="project" value="InterPro"/>
</dbReference>
<evidence type="ECO:0000256" key="4">
    <source>
        <dbReference type="ARBA" id="ARBA00023125"/>
    </source>
</evidence>
<feature type="compositionally biased region" description="Low complexity" evidence="6">
    <location>
        <begin position="185"/>
        <end position="194"/>
    </location>
</feature>
<dbReference type="InterPro" id="IPR013324">
    <property type="entry name" value="RNA_pol_sigma_r3/r4-like"/>
</dbReference>
<dbReference type="Gene3D" id="1.10.601.10">
    <property type="entry name" value="RNA Polymerase Primary Sigma Factor"/>
    <property type="match status" value="1"/>
</dbReference>
<dbReference type="NCBIfam" id="TIGR02937">
    <property type="entry name" value="sigma70-ECF"/>
    <property type="match status" value="1"/>
</dbReference>
<accession>A0AAJ5NKQ3</accession>
<dbReference type="Gene3D" id="1.10.10.10">
    <property type="entry name" value="Winged helix-like DNA-binding domain superfamily/Winged helix DNA-binding domain"/>
    <property type="match status" value="2"/>
</dbReference>
<dbReference type="EMBL" id="LR214971">
    <property type="protein sequence ID" value="VEU61203.1"/>
    <property type="molecule type" value="Genomic_DNA"/>
</dbReference>
<evidence type="ECO:0000256" key="5">
    <source>
        <dbReference type="ARBA" id="ARBA00023163"/>
    </source>
</evidence>
<gene>
    <name evidence="8" type="primary">rpoD</name>
    <name evidence="8" type="ORF">NCTC10125_00053</name>
</gene>
<dbReference type="PROSITE" id="PS00716">
    <property type="entry name" value="SIGMA70_2"/>
    <property type="match status" value="1"/>
</dbReference>
<dbReference type="Pfam" id="PF00140">
    <property type="entry name" value="Sigma70_r1_2"/>
    <property type="match status" value="1"/>
</dbReference>
<dbReference type="InterPro" id="IPR009042">
    <property type="entry name" value="RNA_pol_sigma70_r1_2"/>
</dbReference>
<keyword evidence="4" id="KW-0238">DNA-binding</keyword>
<dbReference type="PANTHER" id="PTHR30603">
    <property type="entry name" value="RNA POLYMERASE SIGMA FACTOR RPO"/>
    <property type="match status" value="1"/>
</dbReference>
<dbReference type="GO" id="GO:0016987">
    <property type="term" value="F:sigma factor activity"/>
    <property type="evidence" value="ECO:0007669"/>
    <property type="project" value="UniProtKB-KW"/>
</dbReference>